<dbReference type="AlphaFoldDB" id="A0A5B2XLR9"/>
<reference evidence="2 3" key="2">
    <citation type="submission" date="2019-09" db="EMBL/GenBank/DDBJ databases">
        <authorList>
            <person name="Jin C."/>
        </authorList>
    </citation>
    <scope>NUCLEOTIDE SEQUENCE [LARGE SCALE GENOMIC DNA]</scope>
    <source>
        <strain evidence="2 3">AN110305</strain>
    </source>
</reference>
<evidence type="ECO:0000256" key="1">
    <source>
        <dbReference type="SAM" id="Phobius"/>
    </source>
</evidence>
<reference evidence="2 3" key="1">
    <citation type="submission" date="2019-09" db="EMBL/GenBank/DDBJ databases">
        <title>Goodfellowia gen. nov., a new genus of the Pseudonocardineae related to Actinoalloteichus, containing Goodfellowia coeruleoviolacea gen. nov., comb. nov. gen. nov., comb. nov.</title>
        <authorList>
            <person name="Labeda D."/>
        </authorList>
    </citation>
    <scope>NUCLEOTIDE SEQUENCE [LARGE SCALE GENOMIC DNA]</scope>
    <source>
        <strain evidence="2 3">AN110305</strain>
    </source>
</reference>
<sequence length="98" mass="9823">MTPRLVAGLVGVAFALAGLAILLLPVAVSSAEGAALSCGNAFGWGSQERATGVASVRFPGQCAQARDTRRTWALPVAGFGALLLVGAVALPRPAGRHS</sequence>
<dbReference type="Proteomes" id="UP000323454">
    <property type="component" value="Unassembled WGS sequence"/>
</dbReference>
<feature type="transmembrane region" description="Helical" evidence="1">
    <location>
        <begin position="72"/>
        <end position="90"/>
    </location>
</feature>
<accession>A0A5B2XLR9</accession>
<keyword evidence="1" id="KW-0812">Transmembrane</keyword>
<keyword evidence="1" id="KW-1133">Transmembrane helix</keyword>
<name>A0A5B2XLR9_9PSEU</name>
<keyword evidence="3" id="KW-1185">Reference proteome</keyword>
<dbReference type="RefSeq" id="WP_149848816.1">
    <property type="nucleotide sequence ID" value="NZ_VUOB01000011.1"/>
</dbReference>
<keyword evidence="1" id="KW-0472">Membrane</keyword>
<protein>
    <submittedName>
        <fullName evidence="2">Uncharacterized protein</fullName>
    </submittedName>
</protein>
<evidence type="ECO:0000313" key="3">
    <source>
        <dbReference type="Proteomes" id="UP000323454"/>
    </source>
</evidence>
<proteinExistence type="predicted"/>
<comment type="caution">
    <text evidence="2">The sequence shown here is derived from an EMBL/GenBank/DDBJ whole genome shotgun (WGS) entry which is preliminary data.</text>
</comment>
<gene>
    <name evidence="2" type="ORF">F0L68_07900</name>
</gene>
<evidence type="ECO:0000313" key="2">
    <source>
        <dbReference type="EMBL" id="KAA2264333.1"/>
    </source>
</evidence>
<organism evidence="2 3">
    <name type="scientific">Solihabitans fulvus</name>
    <dbReference type="NCBI Taxonomy" id="1892852"/>
    <lineage>
        <taxon>Bacteria</taxon>
        <taxon>Bacillati</taxon>
        <taxon>Actinomycetota</taxon>
        <taxon>Actinomycetes</taxon>
        <taxon>Pseudonocardiales</taxon>
        <taxon>Pseudonocardiaceae</taxon>
        <taxon>Solihabitans</taxon>
    </lineage>
</organism>
<dbReference type="EMBL" id="VUOB01000011">
    <property type="protein sequence ID" value="KAA2264333.1"/>
    <property type="molecule type" value="Genomic_DNA"/>
</dbReference>